<feature type="domain" description="Peroxin/Ferlin" evidence="6">
    <location>
        <begin position="444"/>
        <end position="513"/>
    </location>
</feature>
<evidence type="ECO:0000256" key="1">
    <source>
        <dbReference type="ARBA" id="ARBA00004127"/>
    </source>
</evidence>
<feature type="region of interest" description="Disordered" evidence="5">
    <location>
        <begin position="576"/>
        <end position="615"/>
    </location>
</feature>
<feature type="region of interest" description="Disordered" evidence="5">
    <location>
        <begin position="45"/>
        <end position="86"/>
    </location>
</feature>
<feature type="compositionally biased region" description="Polar residues" evidence="5">
    <location>
        <begin position="231"/>
        <end position="248"/>
    </location>
</feature>
<dbReference type="EMBL" id="JH793212">
    <property type="protein sequence ID" value="ELQ41795.1"/>
    <property type="molecule type" value="Genomic_DNA"/>
</dbReference>
<keyword evidence="3" id="KW-1133">Transmembrane helix</keyword>
<dbReference type="GO" id="GO:0007031">
    <property type="term" value="P:peroxisome organization"/>
    <property type="evidence" value="ECO:0007669"/>
    <property type="project" value="UniProtKB-ARBA"/>
</dbReference>
<reference evidence="7" key="1">
    <citation type="journal article" date="2012" name="PLoS Genet.">
        <title>Comparative analysis of the genomes of two field isolates of the rice blast fungus Magnaporthe oryzae.</title>
        <authorList>
            <person name="Xue M."/>
            <person name="Yang J."/>
            <person name="Li Z."/>
            <person name="Hu S."/>
            <person name="Yao N."/>
            <person name="Dean R.A."/>
            <person name="Zhao W."/>
            <person name="Shen M."/>
            <person name="Zhang H."/>
            <person name="Li C."/>
            <person name="Liu L."/>
            <person name="Cao L."/>
            <person name="Xu X."/>
            <person name="Xing Y."/>
            <person name="Hsiang T."/>
            <person name="Zhang Z."/>
            <person name="Xu J.R."/>
            <person name="Peng Y.L."/>
        </authorList>
    </citation>
    <scope>NUCLEOTIDE SEQUENCE</scope>
    <source>
        <strain evidence="7">Y34</strain>
    </source>
</reference>
<evidence type="ECO:0000256" key="2">
    <source>
        <dbReference type="ARBA" id="ARBA00022692"/>
    </source>
</evidence>
<dbReference type="InterPro" id="IPR010482">
    <property type="entry name" value="TECPR1-like_DysF"/>
</dbReference>
<keyword evidence="2" id="KW-0812">Transmembrane</keyword>
<feature type="region of interest" description="Disordered" evidence="5">
    <location>
        <begin position="639"/>
        <end position="679"/>
    </location>
</feature>
<feature type="compositionally biased region" description="Polar residues" evidence="5">
    <location>
        <begin position="69"/>
        <end position="86"/>
    </location>
</feature>
<evidence type="ECO:0000256" key="5">
    <source>
        <dbReference type="SAM" id="MobiDB-lite"/>
    </source>
</evidence>
<organism evidence="7">
    <name type="scientific">Pyricularia oryzae (strain Y34)</name>
    <name type="common">Rice blast fungus</name>
    <name type="synonym">Magnaporthe oryzae</name>
    <dbReference type="NCBI Taxonomy" id="1143189"/>
    <lineage>
        <taxon>Eukaryota</taxon>
        <taxon>Fungi</taxon>
        <taxon>Dikarya</taxon>
        <taxon>Ascomycota</taxon>
        <taxon>Pezizomycotina</taxon>
        <taxon>Sordariomycetes</taxon>
        <taxon>Sordariomycetidae</taxon>
        <taxon>Magnaporthales</taxon>
        <taxon>Pyriculariaceae</taxon>
        <taxon>Pyricularia</taxon>
    </lineage>
</organism>
<feature type="region of interest" description="Disordered" evidence="5">
    <location>
        <begin position="199"/>
        <end position="267"/>
    </location>
</feature>
<gene>
    <name evidence="7" type="ORF">OOU_Y34scaffold00254g13</name>
</gene>
<dbReference type="PANTHER" id="PTHR31679">
    <property type="entry name" value="PEROXISOMAL MEMBRANE PROTEIN PEX30-RELATED"/>
    <property type="match status" value="1"/>
</dbReference>
<dbReference type="Pfam" id="PF06398">
    <property type="entry name" value="Pex24p"/>
    <property type="match status" value="1"/>
</dbReference>
<dbReference type="InterPro" id="IPR006614">
    <property type="entry name" value="Peroxin/Ferlin"/>
</dbReference>
<evidence type="ECO:0000313" key="7">
    <source>
        <dbReference type="EMBL" id="ELQ41795.1"/>
    </source>
</evidence>
<evidence type="ECO:0000259" key="6">
    <source>
        <dbReference type="SMART" id="SM00693"/>
    </source>
</evidence>
<protein>
    <submittedName>
        <fullName evidence="7">Peroxin 23</fullName>
    </submittedName>
</protein>
<dbReference type="SMART" id="SM00693">
    <property type="entry name" value="DysFN"/>
    <property type="match status" value="1"/>
</dbReference>
<evidence type="ECO:0000256" key="4">
    <source>
        <dbReference type="ARBA" id="ARBA00023136"/>
    </source>
</evidence>
<name>A0AA97P4B9_PYRO3</name>
<accession>A0AA97P4B9</accession>
<feature type="compositionally biased region" description="Low complexity" evidence="5">
    <location>
        <begin position="57"/>
        <end position="68"/>
    </location>
</feature>
<dbReference type="AlphaFoldDB" id="A0AA97P4B9"/>
<keyword evidence="4" id="KW-0472">Membrane</keyword>
<comment type="subcellular location">
    <subcellularLocation>
        <location evidence="1">Endomembrane system</location>
        <topology evidence="1">Multi-pass membrane protein</topology>
    </subcellularLocation>
</comment>
<feature type="compositionally biased region" description="Gly residues" evidence="5">
    <location>
        <begin position="643"/>
        <end position="656"/>
    </location>
</feature>
<dbReference type="Proteomes" id="UP000011086">
    <property type="component" value="Unassembled WGS sequence"/>
</dbReference>
<dbReference type="PANTHER" id="PTHR31679:SF2">
    <property type="entry name" value="PEROXISOMAL MEMBRANE PROTEIN PEX30-RELATED"/>
    <property type="match status" value="1"/>
</dbReference>
<dbReference type="GO" id="GO:0012505">
    <property type="term" value="C:endomembrane system"/>
    <property type="evidence" value="ECO:0007669"/>
    <property type="project" value="UniProtKB-SubCell"/>
</dbReference>
<proteinExistence type="predicted"/>
<sequence length="737" mass="79841">MSALRRSGKDRCFSGLSAEPLPPTVTDLIDFAPAQDLPWLFQMATPKPQRHDPPDFSSPSSSTLSPTLRQQITDNSNNYPSTNGNPTYAAFSPATLSTTTSSANKRRSTILVHQKSPLLLATPPQITRALAYSHPFLLPLNKLAGLLSWTTDDQYESFLLVASFWGVVLYGDLLLRVAGPLIVVLALIGGMYGRRFSPLSSSGWSEPATTQRDSGGGGTSGSPEAKRHVSGQMNGAAASSSDLSTDGQLNGKPRGKPEATGTRHRKTLDEMVETLREFTSRCNILLEPLLELTDFLSTQRTPTSATTRPALTALLIRILLCTPFWFALTLPPLRVVTARRVVLVAGTLALTWHSRVCCVARTLLWRSRSVRKLAGLVTGLEFDGMVAANGAVVKGERGLIDVGAATSLAATDSAAATGRESELSKAIRRQSTKVNGKGLARDTGVRFTFIIYENQRRWVGLGWTSSLFTYERAAWTDERNNPVPPKDEFELPEVEDGSRMRWRWVPGSKWRVDGVADDAVTTDDGQLDFDSDGGKMGWVYYDNKWQNGKRGQDSWGRWTRRRKWYRDAELVEIDSESVTPTSPITEAEKQEQQRTMSPPPPYAAEPKSTGGMWASLRPGSLRRRATDNSTASSAAAAASAAASGGGATTSSGGAGSRRGRRTSSAAASHLDEEREDVDASLGTSLGLEIQGAGMERDQWGVGDEIRMGLDCLTTASYNGQLSVPGGTKISTGIDRHR</sequence>
<evidence type="ECO:0000256" key="3">
    <source>
        <dbReference type="ARBA" id="ARBA00022989"/>
    </source>
</evidence>
<dbReference type="InterPro" id="IPR052646">
    <property type="entry name" value="Peroxisomal_PEX28-32"/>
</dbReference>
<dbReference type="GO" id="GO:0005778">
    <property type="term" value="C:peroxisomal membrane"/>
    <property type="evidence" value="ECO:0007669"/>
    <property type="project" value="TreeGrafter"/>
</dbReference>
<feature type="compositionally biased region" description="Polar residues" evidence="5">
    <location>
        <begin position="199"/>
        <end position="213"/>
    </location>
</feature>